<keyword evidence="1" id="KW-0812">Transmembrane</keyword>
<keyword evidence="1" id="KW-1133">Transmembrane helix</keyword>
<feature type="transmembrane region" description="Helical" evidence="1">
    <location>
        <begin position="186"/>
        <end position="207"/>
    </location>
</feature>
<dbReference type="RefSeq" id="WP_248149500.1">
    <property type="nucleotide sequence ID" value="NZ_JALNMJ010000001.1"/>
</dbReference>
<evidence type="ECO:0000313" key="3">
    <source>
        <dbReference type="Proteomes" id="UP001431221"/>
    </source>
</evidence>
<dbReference type="Proteomes" id="UP001431221">
    <property type="component" value="Unassembled WGS sequence"/>
</dbReference>
<keyword evidence="3" id="KW-1185">Reference proteome</keyword>
<evidence type="ECO:0000313" key="2">
    <source>
        <dbReference type="EMBL" id="MCK7610680.1"/>
    </source>
</evidence>
<dbReference type="EMBL" id="JALNMJ010000001">
    <property type="protein sequence ID" value="MCK7610680.1"/>
    <property type="molecule type" value="Genomic_DNA"/>
</dbReference>
<gene>
    <name evidence="2" type="ORF">M0H32_00795</name>
</gene>
<evidence type="ECO:0000256" key="1">
    <source>
        <dbReference type="SAM" id="Phobius"/>
    </source>
</evidence>
<keyword evidence="1" id="KW-0472">Membrane</keyword>
<sequence length="209" mass="21973">MVQSALVTALQSREFQSAPQLRAFLGFVVRATLNNEQEKLKGYTIAVEALGRPEDFNPVTDPIVRVEAARLRRRLEKYYSGSGAGDPVRIVIPKGSYAPEFHPACGERAVSPPSESLLAFEEEGSAFEGPSASDLQADADLAGAIARGTALGPPASAPQSGRAASATGPIRDTDIRLSAGRLLHRPVPLSLALLFAGLCFLAGYLAAAS</sequence>
<protein>
    <submittedName>
        <fullName evidence="2">Uncharacterized protein</fullName>
    </submittedName>
</protein>
<name>A0ABT0GN50_9HYPH</name>
<accession>A0ABT0GN50</accession>
<comment type="caution">
    <text evidence="2">The sequence shown here is derived from an EMBL/GenBank/DDBJ whole genome shotgun (WGS) entry which is preliminary data.</text>
</comment>
<organism evidence="2 3">
    <name type="scientific">Roseibium sediminicola</name>
    <dbReference type="NCBI Taxonomy" id="2933272"/>
    <lineage>
        <taxon>Bacteria</taxon>
        <taxon>Pseudomonadati</taxon>
        <taxon>Pseudomonadota</taxon>
        <taxon>Alphaproteobacteria</taxon>
        <taxon>Hyphomicrobiales</taxon>
        <taxon>Stappiaceae</taxon>
        <taxon>Roseibium</taxon>
    </lineage>
</organism>
<reference evidence="2" key="1">
    <citation type="submission" date="2022-04" db="EMBL/GenBank/DDBJ databases">
        <title>Roseibium sp. CAU 1639 isolated from mud.</title>
        <authorList>
            <person name="Kim W."/>
        </authorList>
    </citation>
    <scope>NUCLEOTIDE SEQUENCE</scope>
    <source>
        <strain evidence="2">CAU 1639</strain>
    </source>
</reference>
<proteinExistence type="predicted"/>